<dbReference type="EMBL" id="MRCX01000116">
    <property type="protein sequence ID" value="RKK71367.1"/>
    <property type="molecule type" value="Genomic_DNA"/>
</dbReference>
<dbReference type="VEuPathDB" id="FungiDB:FOC1_g10010730"/>
<evidence type="ECO:0000256" key="1">
    <source>
        <dbReference type="SAM" id="Coils"/>
    </source>
</evidence>
<organism evidence="4 5">
    <name type="scientific">Fusarium oxysporum</name>
    <name type="common">Fusarium vascular wilt</name>
    <dbReference type="NCBI Taxonomy" id="5507"/>
    <lineage>
        <taxon>Eukaryota</taxon>
        <taxon>Fungi</taxon>
        <taxon>Dikarya</taxon>
        <taxon>Ascomycota</taxon>
        <taxon>Pezizomycotina</taxon>
        <taxon>Sordariomycetes</taxon>
        <taxon>Hypocreomycetidae</taxon>
        <taxon>Hypocreales</taxon>
        <taxon>Nectriaceae</taxon>
        <taxon>Fusarium</taxon>
        <taxon>Fusarium oxysporum species complex</taxon>
    </lineage>
</organism>
<proteinExistence type="predicted"/>
<dbReference type="AlphaFoldDB" id="A0A420MTN7"/>
<feature type="transmembrane region" description="Helical" evidence="3">
    <location>
        <begin position="124"/>
        <end position="142"/>
    </location>
</feature>
<evidence type="ECO:0000256" key="3">
    <source>
        <dbReference type="SAM" id="Phobius"/>
    </source>
</evidence>
<dbReference type="Proteomes" id="UP000285084">
    <property type="component" value="Unassembled WGS sequence"/>
</dbReference>
<comment type="caution">
    <text evidence="4">The sequence shown here is derived from an EMBL/GenBank/DDBJ whole genome shotgun (WGS) entry which is preliminary data.</text>
</comment>
<reference evidence="4 5" key="1">
    <citation type="journal article" date="2018" name="Sci. Rep.">
        <title>Characterisation of pathogen-specific regions and novel effector candidates in Fusarium oxysporum f. sp. cepae.</title>
        <authorList>
            <person name="Armitage A.D."/>
            <person name="Taylor A."/>
            <person name="Sobczyk M.K."/>
            <person name="Baxter L."/>
            <person name="Greenfield B.P."/>
            <person name="Bates H.J."/>
            <person name="Wilson F."/>
            <person name="Jackson A.C."/>
            <person name="Ott S."/>
            <person name="Harrison R.J."/>
            <person name="Clarkson J.P."/>
        </authorList>
    </citation>
    <scope>NUCLEOTIDE SEQUENCE [LARGE SCALE GENOMIC DNA]</scope>
    <source>
        <strain evidence="4 5">Fo_A13</strain>
    </source>
</reference>
<evidence type="ECO:0000313" key="5">
    <source>
        <dbReference type="Proteomes" id="UP000285084"/>
    </source>
</evidence>
<keyword evidence="3" id="KW-0472">Membrane</keyword>
<keyword evidence="3" id="KW-1133">Transmembrane helix</keyword>
<sequence>MHTTREQLNSNFHTTNSHKSPATSPSETLYNTENRIRFAPRGTKSSITDDIVVLDPRNVQQWQLDAASARAEGTTNKLEARLDKATAENLALDSEAALLRYEMDGTFSLRKEDLERDQRRHNRALLFCVLAVFAGFLWSWVFQRGANEVFELFDSDLS</sequence>
<feature type="region of interest" description="Disordered" evidence="2">
    <location>
        <begin position="1"/>
        <end position="29"/>
    </location>
</feature>
<feature type="coiled-coil region" evidence="1">
    <location>
        <begin position="68"/>
        <end position="95"/>
    </location>
</feature>
<accession>A0A420MTN7</accession>
<keyword evidence="1" id="KW-0175">Coiled coil</keyword>
<dbReference type="VEuPathDB" id="FungiDB:FOXG_04902"/>
<dbReference type="VEuPathDB" id="FungiDB:FOZG_10614"/>
<dbReference type="VEuPathDB" id="FungiDB:FOIG_09422"/>
<name>A0A420MTN7_FUSOX</name>
<dbReference type="VEuPathDB" id="FungiDB:FOMG_06217"/>
<protein>
    <submittedName>
        <fullName evidence="4">Uncharacterized protein</fullName>
    </submittedName>
</protein>
<keyword evidence="3" id="KW-0812">Transmembrane</keyword>
<evidence type="ECO:0000313" key="4">
    <source>
        <dbReference type="EMBL" id="RKK71367.1"/>
    </source>
</evidence>
<evidence type="ECO:0000256" key="2">
    <source>
        <dbReference type="SAM" id="MobiDB-lite"/>
    </source>
</evidence>
<dbReference type="VEuPathDB" id="FungiDB:FOC4_g10013284"/>
<gene>
    <name evidence="4" type="ORF">BFJ69_g11036</name>
</gene>